<evidence type="ECO:0000313" key="12">
    <source>
        <dbReference type="Proteomes" id="UP000248806"/>
    </source>
</evidence>
<keyword evidence="12" id="KW-1185">Reference proteome</keyword>
<feature type="transmembrane region" description="Helical" evidence="8">
    <location>
        <begin position="1016"/>
        <end position="1037"/>
    </location>
</feature>
<evidence type="ECO:0000256" key="3">
    <source>
        <dbReference type="ARBA" id="ARBA00022692"/>
    </source>
</evidence>
<evidence type="ECO:0000259" key="9">
    <source>
        <dbReference type="PROSITE" id="PS50006"/>
    </source>
</evidence>
<accession>A0A326TT33</accession>
<dbReference type="InterPro" id="IPR008984">
    <property type="entry name" value="SMAD_FHA_dom_sf"/>
</dbReference>
<dbReference type="InterPro" id="IPR013525">
    <property type="entry name" value="ABC2_TM"/>
</dbReference>
<evidence type="ECO:0000256" key="5">
    <source>
        <dbReference type="ARBA" id="ARBA00022840"/>
    </source>
</evidence>
<dbReference type="InterPro" id="IPR003593">
    <property type="entry name" value="AAA+_ATPase"/>
</dbReference>
<proteinExistence type="predicted"/>
<keyword evidence="4" id="KW-0547">Nucleotide-binding</keyword>
<dbReference type="PANTHER" id="PTHR48041:SF139">
    <property type="entry name" value="PROTEIN SCARLET"/>
    <property type="match status" value="1"/>
</dbReference>
<keyword evidence="3 8" id="KW-0812">Transmembrane</keyword>
<evidence type="ECO:0000256" key="7">
    <source>
        <dbReference type="ARBA" id="ARBA00023136"/>
    </source>
</evidence>
<dbReference type="CDD" id="cd00060">
    <property type="entry name" value="FHA"/>
    <property type="match status" value="3"/>
</dbReference>
<dbReference type="EMBL" id="QKUF01000043">
    <property type="protein sequence ID" value="PZW19733.1"/>
    <property type="molecule type" value="Genomic_DNA"/>
</dbReference>
<feature type="domain" description="FHA" evidence="9">
    <location>
        <begin position="296"/>
        <end position="346"/>
    </location>
</feature>
<feature type="transmembrane region" description="Helical" evidence="8">
    <location>
        <begin position="823"/>
        <end position="841"/>
    </location>
</feature>
<dbReference type="PROSITE" id="PS00211">
    <property type="entry name" value="ABC_TRANSPORTER_1"/>
    <property type="match status" value="1"/>
</dbReference>
<dbReference type="SUPFAM" id="SSF49879">
    <property type="entry name" value="SMAD/FHA domain"/>
    <property type="match status" value="3"/>
</dbReference>
<sequence length="1044" mass="115702">MNAASSPPGPISVQFLTGPLKGKSFPLNKPLITLGREGSNDVVIPDPKVSRHHARITWNNGSWMLENLSQHSIVTVNQNKIQQAAISHNTIVGLGEDTTFVFLAQAVSPPNQPSSPQQMVLSAHQPAAAFAPTPPPVAAMPNGPASPVPPPSRGLAPDKTAIEGMPSLEVSSNIQREKQSHRLLKPVINIGRNPQCDIIINEPVVSGFHAQIVRENNQWVLVHPHPSRGQTLNGLMYQGRIIHGNEQFRKPLVHGDIFRIGDEHGTLVTLTYDDGSGTSQEIPPEIHPIPLGAPSITLGRAPNNMVVLNHPQVSAHHARLDQQPNGGYRLLDLNSTNHTYINGRQVTNHLLAAGDEIRIGPYRLTYTGTQLTQYDESNSIRIDALNLYKEGNNKVILLNDISLVIPPRKFVALVGGSGAGKSTLMDALNGLRPAHKGVVLYNGQDYYQNLAAFSTQLGYVPQDDIVHRELTVERALYYAAKMRLPSDFTREQIEQRINEVLEDVEMTQRRKLLVNRLSGGQRKRVSIALELLANPSIFFLDEPTSGLDPGLDRKMMYLLRRLADRGRTIILVTHATNNINACDYVCFLAQGGRVAYFGPPNEAKAFFGKSDFAEIYSALEPTPENPRIPEEAEARFKNSPDYYQYVVTPLNEGQAKRANGQYQQQQIKRVKRGNPFAQFWLLAMRYVELLKNDPGNLALLLLQAPIIALLLVFMVRFEIGTGIFNTDKIVMCRTQTLVEVTDKQTNHTQKAPLMMPEAKEKDTVTCDKAQDFLQKYKDAKEGPEAARDQNFIPAKELLKQNDNDVKKALQEFLMPGYGQDAQTVLFIMAFGTVLFGCINGSREIVKEAHIYRRERAVNLGILPYMFSKIIVLSILCLFQAAVLLAIIHIGEPLQKGVFLPVLLEVYITLVLCSIAGLMIGLTISAIAPNNDRAISFVPIILIPQVIFAGAIIPFKDWFLQIPAFIFPTRWAMAALGSSVGLHSDKINGDKLFGDTYTYQGQLFSTYSQNESVQRILLAWGALIAIIVVLTILIGLFLKRKDARV</sequence>
<keyword evidence="7 8" id="KW-0472">Membrane</keyword>
<dbReference type="Pfam" id="PF01061">
    <property type="entry name" value="ABC2_membrane"/>
    <property type="match status" value="1"/>
</dbReference>
<name>A0A326TT33_THEHA</name>
<evidence type="ECO:0000256" key="4">
    <source>
        <dbReference type="ARBA" id="ARBA00022741"/>
    </source>
</evidence>
<feature type="domain" description="FHA" evidence="9">
    <location>
        <begin position="32"/>
        <end position="81"/>
    </location>
</feature>
<feature type="domain" description="FHA" evidence="9">
    <location>
        <begin position="188"/>
        <end position="237"/>
    </location>
</feature>
<dbReference type="RefSeq" id="WP_111326179.1">
    <property type="nucleotide sequence ID" value="NZ_BIFX01000001.1"/>
</dbReference>
<dbReference type="InterPro" id="IPR027417">
    <property type="entry name" value="P-loop_NTPase"/>
</dbReference>
<comment type="subcellular location">
    <subcellularLocation>
        <location evidence="1">Membrane</location>
        <topology evidence="1">Multi-pass membrane protein</topology>
    </subcellularLocation>
</comment>
<evidence type="ECO:0000259" key="10">
    <source>
        <dbReference type="PROSITE" id="PS50893"/>
    </source>
</evidence>
<keyword evidence="2" id="KW-0813">Transport</keyword>
<evidence type="ECO:0000256" key="1">
    <source>
        <dbReference type="ARBA" id="ARBA00004141"/>
    </source>
</evidence>
<dbReference type="GO" id="GO:0016887">
    <property type="term" value="F:ATP hydrolysis activity"/>
    <property type="evidence" value="ECO:0007669"/>
    <property type="project" value="InterPro"/>
</dbReference>
<reference evidence="11 12" key="1">
    <citation type="submission" date="2018-06" db="EMBL/GenBank/DDBJ databases">
        <title>Genomic Encyclopedia of Archaeal and Bacterial Type Strains, Phase II (KMG-II): from individual species to whole genera.</title>
        <authorList>
            <person name="Goeker M."/>
        </authorList>
    </citation>
    <scope>NUCLEOTIDE SEQUENCE [LARGE SCALE GENOMIC DNA]</scope>
    <source>
        <strain evidence="11 12">ATCC BAA-1881</strain>
    </source>
</reference>
<organism evidence="11 12">
    <name type="scientific">Thermosporothrix hazakensis</name>
    <dbReference type="NCBI Taxonomy" id="644383"/>
    <lineage>
        <taxon>Bacteria</taxon>
        <taxon>Bacillati</taxon>
        <taxon>Chloroflexota</taxon>
        <taxon>Ktedonobacteria</taxon>
        <taxon>Ktedonobacterales</taxon>
        <taxon>Thermosporotrichaceae</taxon>
        <taxon>Thermosporothrix</taxon>
    </lineage>
</organism>
<dbReference type="OrthoDB" id="151099at2"/>
<dbReference type="SUPFAM" id="SSF52540">
    <property type="entry name" value="P-loop containing nucleoside triphosphate hydrolases"/>
    <property type="match status" value="1"/>
</dbReference>
<dbReference type="Pfam" id="PF00005">
    <property type="entry name" value="ABC_tran"/>
    <property type="match status" value="1"/>
</dbReference>
<dbReference type="Gene3D" id="3.40.50.300">
    <property type="entry name" value="P-loop containing nucleotide triphosphate hydrolases"/>
    <property type="match status" value="1"/>
</dbReference>
<keyword evidence="5" id="KW-0067">ATP-binding</keyword>
<feature type="transmembrane region" description="Helical" evidence="8">
    <location>
        <begin position="933"/>
        <end position="954"/>
    </location>
</feature>
<feature type="transmembrane region" description="Helical" evidence="8">
    <location>
        <begin position="861"/>
        <end position="889"/>
    </location>
</feature>
<dbReference type="FunFam" id="3.40.50.300:FF:000474">
    <property type="entry name" value="Putative ABC transporter ATP-binding subunit"/>
    <property type="match status" value="1"/>
</dbReference>
<dbReference type="InterPro" id="IPR000253">
    <property type="entry name" value="FHA_dom"/>
</dbReference>
<gene>
    <name evidence="11" type="ORF">EI42_05961</name>
</gene>
<dbReference type="PANTHER" id="PTHR48041">
    <property type="entry name" value="ABC TRANSPORTER G FAMILY MEMBER 28"/>
    <property type="match status" value="1"/>
</dbReference>
<evidence type="ECO:0000313" key="11">
    <source>
        <dbReference type="EMBL" id="PZW19733.1"/>
    </source>
</evidence>
<comment type="caution">
    <text evidence="11">The sequence shown here is derived from an EMBL/GenBank/DDBJ whole genome shotgun (WGS) entry which is preliminary data.</text>
</comment>
<keyword evidence="6 8" id="KW-1133">Transmembrane helix</keyword>
<dbReference type="PROSITE" id="PS50893">
    <property type="entry name" value="ABC_TRANSPORTER_2"/>
    <property type="match status" value="1"/>
</dbReference>
<dbReference type="PROSITE" id="PS50006">
    <property type="entry name" value="FHA_DOMAIN"/>
    <property type="match status" value="3"/>
</dbReference>
<dbReference type="GO" id="GO:0140359">
    <property type="term" value="F:ABC-type transporter activity"/>
    <property type="evidence" value="ECO:0007669"/>
    <property type="project" value="InterPro"/>
</dbReference>
<dbReference type="Pfam" id="PF00498">
    <property type="entry name" value="FHA"/>
    <property type="match status" value="3"/>
</dbReference>
<dbReference type="SMART" id="SM00240">
    <property type="entry name" value="FHA"/>
    <property type="match status" value="3"/>
</dbReference>
<dbReference type="SMART" id="SM00382">
    <property type="entry name" value="AAA"/>
    <property type="match status" value="1"/>
</dbReference>
<evidence type="ECO:0000256" key="6">
    <source>
        <dbReference type="ARBA" id="ARBA00022989"/>
    </source>
</evidence>
<dbReference type="InterPro" id="IPR050352">
    <property type="entry name" value="ABCG_transporters"/>
</dbReference>
<evidence type="ECO:0000256" key="2">
    <source>
        <dbReference type="ARBA" id="ARBA00022448"/>
    </source>
</evidence>
<feature type="domain" description="ABC transporter" evidence="10">
    <location>
        <begin position="382"/>
        <end position="615"/>
    </location>
</feature>
<evidence type="ECO:0000256" key="8">
    <source>
        <dbReference type="SAM" id="Phobius"/>
    </source>
</evidence>
<dbReference type="Gene3D" id="2.60.200.20">
    <property type="match status" value="3"/>
</dbReference>
<protein>
    <submittedName>
        <fullName evidence="11">ABC-type multidrug transport system ATPase subunit</fullName>
    </submittedName>
</protein>
<feature type="transmembrane region" description="Helical" evidence="8">
    <location>
        <begin position="901"/>
        <end position="927"/>
    </location>
</feature>
<dbReference type="Proteomes" id="UP000248806">
    <property type="component" value="Unassembled WGS sequence"/>
</dbReference>
<dbReference type="GO" id="GO:0005524">
    <property type="term" value="F:ATP binding"/>
    <property type="evidence" value="ECO:0007669"/>
    <property type="project" value="UniProtKB-KW"/>
</dbReference>
<dbReference type="GO" id="GO:0016020">
    <property type="term" value="C:membrane"/>
    <property type="evidence" value="ECO:0007669"/>
    <property type="project" value="UniProtKB-SubCell"/>
</dbReference>
<dbReference type="AlphaFoldDB" id="A0A326TT33"/>
<dbReference type="InterPro" id="IPR017871">
    <property type="entry name" value="ABC_transporter-like_CS"/>
</dbReference>
<dbReference type="InterPro" id="IPR003439">
    <property type="entry name" value="ABC_transporter-like_ATP-bd"/>
</dbReference>